<evidence type="ECO:0000256" key="8">
    <source>
        <dbReference type="ARBA" id="ARBA00022989"/>
    </source>
</evidence>
<keyword evidence="10" id="KW-1003">Cell membrane</keyword>
<dbReference type="NCBIfam" id="NF004320">
    <property type="entry name" value="PRK05715.1-2"/>
    <property type="match status" value="1"/>
</dbReference>
<comment type="function">
    <text evidence="10">NDH-1 shuttles electrons from NADH, via FMN and iron-sulfur (Fe-S) centers, to quinones in the respiratory chain. The immediate electron acceptor for the enzyme in this species is believed to be a menaquinone. Couples the redox reaction to proton translocation (for every two electrons transferred, four hydrogen ions are translocated across the cytoplasmic membrane), and thus conserves the redox energy in a proton gradient.</text>
</comment>
<comment type="function">
    <text evidence="1">NDH-1 shuttles electrons from NADH, via FMN and iron-sulfur (Fe-S) centers, to quinones in the respiratory chain. The immediate electron acceptor for the enzyme in this species is believed to be ubiquinone. Couples the redox reaction to proton translocation (for every two electrons transferred, four hydrogen ions are translocated across the cytoplasmic membrane), and thus conserves the redox energy in a proton gradient.</text>
</comment>
<feature type="transmembrane region" description="Helical" evidence="10">
    <location>
        <begin position="28"/>
        <end position="46"/>
    </location>
</feature>
<accession>A0A9D1H9P6</accession>
<evidence type="ECO:0000256" key="6">
    <source>
        <dbReference type="ARBA" id="ARBA00022719"/>
    </source>
</evidence>
<sequence length="99" mass="11203">MEFYLLVGAVMFFAGVYGFITRRNLLAMLVSLELILNAVNVNFVVFNRFLYPEALEGFFFTLFVIGVAAGETAVAIAIIINVYRNLKSVQTDRMDSMKY</sequence>
<dbReference type="GO" id="GO:0048038">
    <property type="term" value="F:quinone binding"/>
    <property type="evidence" value="ECO:0007669"/>
    <property type="project" value="UniProtKB-KW"/>
</dbReference>
<dbReference type="FunFam" id="1.10.287.3510:FF:000001">
    <property type="entry name" value="NADH-quinone oxidoreductase subunit K"/>
    <property type="match status" value="1"/>
</dbReference>
<evidence type="ECO:0000256" key="1">
    <source>
        <dbReference type="ARBA" id="ARBA00002378"/>
    </source>
</evidence>
<evidence type="ECO:0000256" key="7">
    <source>
        <dbReference type="ARBA" id="ARBA00022967"/>
    </source>
</evidence>
<evidence type="ECO:0000256" key="9">
    <source>
        <dbReference type="ARBA" id="ARBA00023136"/>
    </source>
</evidence>
<protein>
    <recommendedName>
        <fullName evidence="10">NADH-quinone oxidoreductase subunit K</fullName>
        <ecNumber evidence="10">7.1.1.-</ecNumber>
    </recommendedName>
    <alternativeName>
        <fullName evidence="10">NADH dehydrogenase I subunit K</fullName>
    </alternativeName>
    <alternativeName>
        <fullName evidence="10">NDH-1 subunit K</fullName>
    </alternativeName>
</protein>
<organism evidence="11 12">
    <name type="scientific">Candidatus Merdimorpha stercoravium</name>
    <dbReference type="NCBI Taxonomy" id="2840863"/>
    <lineage>
        <taxon>Bacteria</taxon>
        <taxon>Pseudomonadati</taxon>
        <taxon>Bacteroidota</taxon>
        <taxon>Flavobacteriia</taxon>
        <taxon>Flavobacteriales</taxon>
        <taxon>Candidatus Merdimorpha</taxon>
    </lineage>
</organism>
<comment type="similarity">
    <text evidence="3 10">Belongs to the complex I subunit 4L family.</text>
</comment>
<comment type="subcellular location">
    <subcellularLocation>
        <location evidence="10">Cell membrane</location>
        <topology evidence="10">Multi-pass membrane protein</topology>
    </subcellularLocation>
    <subcellularLocation>
        <location evidence="2">Membrane</location>
        <topology evidence="2">Multi-pass membrane protein</topology>
    </subcellularLocation>
</comment>
<comment type="caution">
    <text evidence="10">Lacks conserved residue(s) required for the propagation of feature annotation.</text>
</comment>
<reference evidence="11" key="1">
    <citation type="submission" date="2020-10" db="EMBL/GenBank/DDBJ databases">
        <authorList>
            <person name="Gilroy R."/>
        </authorList>
    </citation>
    <scope>NUCLEOTIDE SEQUENCE</scope>
    <source>
        <strain evidence="11">1383</strain>
    </source>
</reference>
<feature type="transmembrane region" description="Helical" evidence="10">
    <location>
        <begin position="58"/>
        <end position="83"/>
    </location>
</feature>
<dbReference type="GO" id="GO:0042773">
    <property type="term" value="P:ATP synthesis coupled electron transport"/>
    <property type="evidence" value="ECO:0007669"/>
    <property type="project" value="InterPro"/>
</dbReference>
<dbReference type="GO" id="GO:0050136">
    <property type="term" value="F:NADH dehydrogenase (quinone) (non-electrogenic) activity"/>
    <property type="evidence" value="ECO:0007669"/>
    <property type="project" value="UniProtKB-UniRule"/>
</dbReference>
<dbReference type="PANTHER" id="PTHR11434:SF16">
    <property type="entry name" value="NADH-UBIQUINONE OXIDOREDUCTASE CHAIN 4L"/>
    <property type="match status" value="1"/>
</dbReference>
<dbReference type="Gene3D" id="1.10.287.3510">
    <property type="match status" value="1"/>
</dbReference>
<comment type="caution">
    <text evidence="11">The sequence shown here is derived from an EMBL/GenBank/DDBJ whole genome shotgun (WGS) entry which is preliminary data.</text>
</comment>
<evidence type="ECO:0000313" key="11">
    <source>
        <dbReference type="EMBL" id="HIT97844.1"/>
    </source>
</evidence>
<evidence type="ECO:0000256" key="5">
    <source>
        <dbReference type="ARBA" id="ARBA00022692"/>
    </source>
</evidence>
<name>A0A9D1H9P6_9FLAO</name>
<dbReference type="AlphaFoldDB" id="A0A9D1H9P6"/>
<dbReference type="HAMAP" id="MF_01456">
    <property type="entry name" value="NDH1_NuoK"/>
    <property type="match status" value="1"/>
</dbReference>
<keyword evidence="5 10" id="KW-0812">Transmembrane</keyword>
<evidence type="ECO:0000256" key="10">
    <source>
        <dbReference type="HAMAP-Rule" id="MF_01456"/>
    </source>
</evidence>
<dbReference type="InterPro" id="IPR039428">
    <property type="entry name" value="NUOK/Mnh_C1-like"/>
</dbReference>
<keyword evidence="7 10" id="KW-1278">Translocase</keyword>
<gene>
    <name evidence="10 11" type="primary">nuoK</name>
    <name evidence="11" type="ORF">IAC44_03300</name>
</gene>
<dbReference type="Proteomes" id="UP000824161">
    <property type="component" value="Unassembled WGS sequence"/>
</dbReference>
<dbReference type="Pfam" id="PF00420">
    <property type="entry name" value="Oxidored_q2"/>
    <property type="match status" value="1"/>
</dbReference>
<dbReference type="EC" id="7.1.1.-" evidence="10"/>
<reference evidence="11" key="2">
    <citation type="journal article" date="2021" name="PeerJ">
        <title>Extensive microbial diversity within the chicken gut microbiome revealed by metagenomics and culture.</title>
        <authorList>
            <person name="Gilroy R."/>
            <person name="Ravi A."/>
            <person name="Getino M."/>
            <person name="Pursley I."/>
            <person name="Horton D.L."/>
            <person name="Alikhan N.F."/>
            <person name="Baker D."/>
            <person name="Gharbi K."/>
            <person name="Hall N."/>
            <person name="Watson M."/>
            <person name="Adriaenssens E.M."/>
            <person name="Foster-Nyarko E."/>
            <person name="Jarju S."/>
            <person name="Secka A."/>
            <person name="Antonio M."/>
            <person name="Oren A."/>
            <person name="Chaudhuri R.R."/>
            <person name="La Ragione R."/>
            <person name="Hildebrand F."/>
            <person name="Pallen M.J."/>
        </authorList>
    </citation>
    <scope>NUCLEOTIDE SEQUENCE</scope>
    <source>
        <strain evidence="11">1383</strain>
    </source>
</reference>
<evidence type="ECO:0000313" key="12">
    <source>
        <dbReference type="Proteomes" id="UP000824161"/>
    </source>
</evidence>
<dbReference type="InterPro" id="IPR001133">
    <property type="entry name" value="NADH_UbQ_OxRdtase_chain4L/K"/>
</dbReference>
<dbReference type="GO" id="GO:0005886">
    <property type="term" value="C:plasma membrane"/>
    <property type="evidence" value="ECO:0007669"/>
    <property type="project" value="UniProtKB-SubCell"/>
</dbReference>
<dbReference type="EMBL" id="DVLY01000077">
    <property type="protein sequence ID" value="HIT97844.1"/>
    <property type="molecule type" value="Genomic_DNA"/>
</dbReference>
<evidence type="ECO:0000256" key="2">
    <source>
        <dbReference type="ARBA" id="ARBA00004141"/>
    </source>
</evidence>
<keyword evidence="11" id="KW-0560">Oxidoreductase</keyword>
<keyword evidence="4 10" id="KW-0813">Transport</keyword>
<keyword evidence="10" id="KW-0520">NAD</keyword>
<comment type="catalytic activity">
    <reaction evidence="10">
        <text>a quinone + NADH + 5 H(+)(in) = a quinol + NAD(+) + 4 H(+)(out)</text>
        <dbReference type="Rhea" id="RHEA:57888"/>
        <dbReference type="ChEBI" id="CHEBI:15378"/>
        <dbReference type="ChEBI" id="CHEBI:24646"/>
        <dbReference type="ChEBI" id="CHEBI:57540"/>
        <dbReference type="ChEBI" id="CHEBI:57945"/>
        <dbReference type="ChEBI" id="CHEBI:132124"/>
    </reaction>
</comment>
<evidence type="ECO:0000256" key="4">
    <source>
        <dbReference type="ARBA" id="ARBA00022448"/>
    </source>
</evidence>
<keyword evidence="9 10" id="KW-0472">Membrane</keyword>
<comment type="subunit">
    <text evidence="10">NDH-1 is composed of 14 different subunits. Subunits NuoA, H, J, K, L, M, N constitute the membrane sector of the complex.</text>
</comment>
<proteinExistence type="inferred from homology"/>
<evidence type="ECO:0000256" key="3">
    <source>
        <dbReference type="ARBA" id="ARBA00010519"/>
    </source>
</evidence>
<keyword evidence="8 10" id="KW-1133">Transmembrane helix</keyword>
<keyword evidence="6 10" id="KW-0874">Quinone</keyword>
<dbReference type="PANTHER" id="PTHR11434">
    <property type="entry name" value="NADH-UBIQUINONE OXIDOREDUCTASE SUBUNIT ND4L"/>
    <property type="match status" value="1"/>
</dbReference>
<dbReference type="GO" id="GO:0030964">
    <property type="term" value="C:NADH dehydrogenase complex"/>
    <property type="evidence" value="ECO:0007669"/>
    <property type="project" value="TreeGrafter"/>
</dbReference>